<name>A0A084VKY7_ANOSI</name>
<protein>
    <submittedName>
        <fullName evidence="1 2">Aldehyde ferredoxin oxidoreductase</fullName>
    </submittedName>
</protein>
<dbReference type="AlphaFoldDB" id="A0A084VKY7"/>
<gene>
    <name evidence="1" type="ORF">ZHAS_00006018</name>
</gene>
<reference evidence="1 3" key="1">
    <citation type="journal article" date="2014" name="BMC Genomics">
        <title>Genome sequence of Anopheles sinensis provides insight into genetics basis of mosquito competence for malaria parasites.</title>
        <authorList>
            <person name="Zhou D."/>
            <person name="Zhang D."/>
            <person name="Ding G."/>
            <person name="Shi L."/>
            <person name="Hou Q."/>
            <person name="Ye Y."/>
            <person name="Xu Y."/>
            <person name="Zhou H."/>
            <person name="Xiong C."/>
            <person name="Li S."/>
            <person name="Yu J."/>
            <person name="Hong S."/>
            <person name="Yu X."/>
            <person name="Zou P."/>
            <person name="Chen C."/>
            <person name="Chang X."/>
            <person name="Wang W."/>
            <person name="Lv Y."/>
            <person name="Sun Y."/>
            <person name="Ma L."/>
            <person name="Shen B."/>
            <person name="Zhu C."/>
        </authorList>
    </citation>
    <scope>NUCLEOTIDE SEQUENCE [LARGE SCALE GENOMIC DNA]</scope>
</reference>
<reference evidence="2" key="2">
    <citation type="submission" date="2020-05" db="UniProtKB">
        <authorList>
            <consortium name="EnsemblMetazoa"/>
        </authorList>
    </citation>
    <scope>IDENTIFICATION</scope>
</reference>
<evidence type="ECO:0000313" key="2">
    <source>
        <dbReference type="EnsemblMetazoa" id="ASIC006018-PA"/>
    </source>
</evidence>
<proteinExistence type="predicted"/>
<dbReference type="EMBL" id="ATLV01014341">
    <property type="status" value="NOT_ANNOTATED_CDS"/>
    <property type="molecule type" value="Genomic_DNA"/>
</dbReference>
<accession>A0A084VKY7</accession>
<dbReference type="Proteomes" id="UP000030765">
    <property type="component" value="Unassembled WGS sequence"/>
</dbReference>
<organism evidence="1">
    <name type="scientific">Anopheles sinensis</name>
    <name type="common">Mosquito</name>
    <dbReference type="NCBI Taxonomy" id="74873"/>
    <lineage>
        <taxon>Eukaryota</taxon>
        <taxon>Metazoa</taxon>
        <taxon>Ecdysozoa</taxon>
        <taxon>Arthropoda</taxon>
        <taxon>Hexapoda</taxon>
        <taxon>Insecta</taxon>
        <taxon>Pterygota</taxon>
        <taxon>Neoptera</taxon>
        <taxon>Endopterygota</taxon>
        <taxon>Diptera</taxon>
        <taxon>Nematocera</taxon>
        <taxon>Culicoidea</taxon>
        <taxon>Culicidae</taxon>
        <taxon>Anophelinae</taxon>
        <taxon>Anopheles</taxon>
    </lineage>
</organism>
<evidence type="ECO:0000313" key="1">
    <source>
        <dbReference type="EMBL" id="KFB38631.1"/>
    </source>
</evidence>
<keyword evidence="3" id="KW-1185">Reference proteome</keyword>
<dbReference type="EnsemblMetazoa" id="ASIC006018-RA">
    <property type="protein sequence ID" value="ASIC006018-PA"/>
    <property type="gene ID" value="ASIC006018"/>
</dbReference>
<evidence type="ECO:0000313" key="3">
    <source>
        <dbReference type="Proteomes" id="UP000030765"/>
    </source>
</evidence>
<dbReference type="VEuPathDB" id="VectorBase:ASIC006018"/>
<dbReference type="EMBL" id="KE524959">
    <property type="protein sequence ID" value="KFB38631.1"/>
    <property type="molecule type" value="Genomic_DNA"/>
</dbReference>
<sequence length="163" mass="17848">MSLMKATQRQPTARVCVWPLPVLMSSSNAPPPDGDIQLQVDSTNERTNERTGRMDREILSTVVAITLAHFQMSSGIHRPHTVAPCDLRSETEARLDWVQWNPSATDDESSREEGPLVRRLGTLVRGETRARDGVDCVTTTSKMINVSKLLHSSVSAARPAGSG</sequence>